<keyword evidence="6" id="KW-0411">Iron-sulfur</keyword>
<dbReference type="PROSITE" id="PS51379">
    <property type="entry name" value="4FE4S_FER_2"/>
    <property type="match status" value="2"/>
</dbReference>
<keyword evidence="10" id="KW-1185">Reference proteome</keyword>
<keyword evidence="2" id="KW-0004">4Fe-4S</keyword>
<dbReference type="RefSeq" id="WP_226392420.1">
    <property type="nucleotide sequence ID" value="NZ_JADCKB010000008.1"/>
</dbReference>
<keyword evidence="7" id="KW-0812">Transmembrane</keyword>
<evidence type="ECO:0000256" key="6">
    <source>
        <dbReference type="ARBA" id="ARBA00023014"/>
    </source>
</evidence>
<dbReference type="Proteomes" id="UP000806542">
    <property type="component" value="Unassembled WGS sequence"/>
</dbReference>
<dbReference type="SUPFAM" id="SSF54862">
    <property type="entry name" value="4Fe-4S ferredoxins"/>
    <property type="match status" value="1"/>
</dbReference>
<keyword evidence="1" id="KW-0813">Transport</keyword>
<comment type="caution">
    <text evidence="9">The sequence shown here is derived from an EMBL/GenBank/DDBJ whole genome shotgun (WGS) entry which is preliminary data.</text>
</comment>
<evidence type="ECO:0000313" key="10">
    <source>
        <dbReference type="Proteomes" id="UP000806542"/>
    </source>
</evidence>
<keyword evidence="3" id="KW-0479">Metal-binding</keyword>
<dbReference type="PANTHER" id="PTHR30176:SF3">
    <property type="entry name" value="FERREDOXIN-TYPE PROTEIN NAPH"/>
    <property type="match status" value="1"/>
</dbReference>
<dbReference type="InterPro" id="IPR051684">
    <property type="entry name" value="Electron_Trans/Redox"/>
</dbReference>
<dbReference type="Gene3D" id="3.30.70.20">
    <property type="match status" value="2"/>
</dbReference>
<name>A0A9D5LXR5_9FIRM</name>
<dbReference type="Pfam" id="PF12797">
    <property type="entry name" value="Fer4_2"/>
    <property type="match status" value="1"/>
</dbReference>
<evidence type="ECO:0000256" key="2">
    <source>
        <dbReference type="ARBA" id="ARBA00022485"/>
    </source>
</evidence>
<dbReference type="Pfam" id="PF00037">
    <property type="entry name" value="Fer4"/>
    <property type="match status" value="1"/>
</dbReference>
<dbReference type="GO" id="GO:0046872">
    <property type="term" value="F:metal ion binding"/>
    <property type="evidence" value="ECO:0007669"/>
    <property type="project" value="UniProtKB-KW"/>
</dbReference>
<evidence type="ECO:0000256" key="1">
    <source>
        <dbReference type="ARBA" id="ARBA00022448"/>
    </source>
</evidence>
<keyword evidence="7" id="KW-1133">Transmembrane helix</keyword>
<evidence type="ECO:0000256" key="7">
    <source>
        <dbReference type="SAM" id="Phobius"/>
    </source>
</evidence>
<sequence>MYVWSVSELADKRKNRLRLWVQLIWTALTNGYAVGFVKGTIFKGPSKAFCVPGLSCYSCPGALGSCPIGALQAVLGSGRNKFGFYVLGFLLFIGALLGRFVCGWLCPFGLVQDLLYKIPFFKKRKNLPGDKILKWMKYVILVLLVILLPLLVVDFVGQGQPWFCKLICPAGTLMAGIPLLAANENLRAAAGSLFALKAVILGLILLLSVWVYRPFCKYLCPLGAVYGLFHPIAFYRLKVDTDRCTRCGACQKACKMDIPVFDKPNSMDCIRCGDCVRACPVHAITSTLSHKKTGR</sequence>
<feature type="domain" description="4Fe-4S ferredoxin-type" evidence="8">
    <location>
        <begin position="265"/>
        <end position="289"/>
    </location>
</feature>
<feature type="transmembrane region" description="Helical" evidence="7">
    <location>
        <begin position="162"/>
        <end position="182"/>
    </location>
</feature>
<feature type="transmembrane region" description="Helical" evidence="7">
    <location>
        <begin position="20"/>
        <end position="37"/>
    </location>
</feature>
<proteinExistence type="predicted"/>
<dbReference type="EMBL" id="JADCKB010000008">
    <property type="protein sequence ID" value="MBE5039871.1"/>
    <property type="molecule type" value="Genomic_DNA"/>
</dbReference>
<protein>
    <submittedName>
        <fullName evidence="9">4Fe-4S binding protein</fullName>
    </submittedName>
</protein>
<keyword evidence="4" id="KW-0249">Electron transport</keyword>
<dbReference type="GO" id="GO:0005886">
    <property type="term" value="C:plasma membrane"/>
    <property type="evidence" value="ECO:0007669"/>
    <property type="project" value="TreeGrafter"/>
</dbReference>
<accession>A0A9D5LXR5</accession>
<dbReference type="PANTHER" id="PTHR30176">
    <property type="entry name" value="FERREDOXIN-TYPE PROTEIN NAPH"/>
    <property type="match status" value="1"/>
</dbReference>
<evidence type="ECO:0000256" key="3">
    <source>
        <dbReference type="ARBA" id="ARBA00022723"/>
    </source>
</evidence>
<evidence type="ECO:0000313" key="9">
    <source>
        <dbReference type="EMBL" id="MBE5039871.1"/>
    </source>
</evidence>
<dbReference type="InterPro" id="IPR017896">
    <property type="entry name" value="4Fe4S_Fe-S-bd"/>
</dbReference>
<keyword evidence="7" id="KW-0472">Membrane</keyword>
<keyword evidence="5" id="KW-0408">Iron</keyword>
<reference evidence="9" key="1">
    <citation type="submission" date="2020-10" db="EMBL/GenBank/DDBJ databases">
        <title>ChiBAC.</title>
        <authorList>
            <person name="Zenner C."/>
            <person name="Hitch T.C.A."/>
            <person name="Clavel T."/>
        </authorList>
    </citation>
    <scope>NUCLEOTIDE SEQUENCE</scope>
    <source>
        <strain evidence="9">DSM 107454</strain>
    </source>
</reference>
<dbReference type="AlphaFoldDB" id="A0A9D5LXR5"/>
<feature type="transmembrane region" description="Helical" evidence="7">
    <location>
        <begin position="82"/>
        <end position="115"/>
    </location>
</feature>
<gene>
    <name evidence="9" type="ORF">INF28_05260</name>
</gene>
<feature type="transmembrane region" description="Helical" evidence="7">
    <location>
        <begin position="135"/>
        <end position="156"/>
    </location>
</feature>
<dbReference type="PROSITE" id="PS00198">
    <property type="entry name" value="4FE4S_FER_1"/>
    <property type="match status" value="1"/>
</dbReference>
<organism evidence="9 10">
    <name type="scientific">Ructibacterium gallinarum</name>
    <dbReference type="NCBI Taxonomy" id="2779355"/>
    <lineage>
        <taxon>Bacteria</taxon>
        <taxon>Bacillati</taxon>
        <taxon>Bacillota</taxon>
        <taxon>Clostridia</taxon>
        <taxon>Eubacteriales</taxon>
        <taxon>Oscillospiraceae</taxon>
        <taxon>Ructibacterium</taxon>
    </lineage>
</organism>
<evidence type="ECO:0000256" key="4">
    <source>
        <dbReference type="ARBA" id="ARBA00022982"/>
    </source>
</evidence>
<feature type="transmembrane region" description="Helical" evidence="7">
    <location>
        <begin position="194"/>
        <end position="212"/>
    </location>
</feature>
<dbReference type="InterPro" id="IPR017900">
    <property type="entry name" value="4Fe4S_Fe_S_CS"/>
</dbReference>
<dbReference type="Pfam" id="PF12801">
    <property type="entry name" value="Fer4_5"/>
    <property type="match status" value="4"/>
</dbReference>
<evidence type="ECO:0000256" key="5">
    <source>
        <dbReference type="ARBA" id="ARBA00023004"/>
    </source>
</evidence>
<feature type="transmembrane region" description="Helical" evidence="7">
    <location>
        <begin position="49"/>
        <end position="70"/>
    </location>
</feature>
<evidence type="ECO:0000259" key="8">
    <source>
        <dbReference type="PROSITE" id="PS51379"/>
    </source>
</evidence>
<dbReference type="GO" id="GO:0051539">
    <property type="term" value="F:4 iron, 4 sulfur cluster binding"/>
    <property type="evidence" value="ECO:0007669"/>
    <property type="project" value="UniProtKB-KW"/>
</dbReference>
<feature type="domain" description="4Fe-4S ferredoxin-type" evidence="8">
    <location>
        <begin position="235"/>
        <end position="264"/>
    </location>
</feature>